<keyword evidence="3" id="KW-1185">Reference proteome</keyword>
<dbReference type="VEuPathDB" id="FungiDB:CHGG_06621"/>
<dbReference type="AlphaFoldDB" id="Q2H3Z4"/>
<dbReference type="GeneID" id="4390577"/>
<protein>
    <submittedName>
        <fullName evidence="2">Uncharacterized protein</fullName>
    </submittedName>
</protein>
<name>Q2H3Z4_CHAGB</name>
<sequence>MARGNRRIPGTRRLTRAAAAQRQRPEPVARRPGRPIGMDTARLGHLVTNRSPIIELVTVRPFEVGELGGDLLPPSRSGLCQPTLVLGEAGGLRDKEDLSRRCGGLVPRALWNVQLDRRPTTDDRRERMNDTGKGGTGSYGIESTLLCMVTFAAPIATWRDREPWLPFLRPTRWPRAGALEARLGFGVQSPRRDGNRETQSEAGDSAKILDRPLPVLREVPFTQHALVE</sequence>
<reference evidence="3" key="1">
    <citation type="journal article" date="2015" name="Genome Announc.">
        <title>Draft genome sequence of the cellulolytic fungus Chaetomium globosum.</title>
        <authorList>
            <person name="Cuomo C.A."/>
            <person name="Untereiner W.A."/>
            <person name="Ma L.-J."/>
            <person name="Grabherr M."/>
            <person name="Birren B.W."/>
        </authorList>
    </citation>
    <scope>NUCLEOTIDE SEQUENCE [LARGE SCALE GENOMIC DNA]</scope>
    <source>
        <strain evidence="3">ATCC 6205 / CBS 148.51 / DSM 1962 / NBRC 6347 / NRRL 1970</strain>
    </source>
</reference>
<dbReference type="EMBL" id="CH408031">
    <property type="protein sequence ID" value="EAQ90002.1"/>
    <property type="molecule type" value="Genomic_DNA"/>
</dbReference>
<feature type="region of interest" description="Disordered" evidence="1">
    <location>
        <begin position="186"/>
        <end position="209"/>
    </location>
</feature>
<proteinExistence type="predicted"/>
<organism evidence="2 3">
    <name type="scientific">Chaetomium globosum (strain ATCC 6205 / CBS 148.51 / DSM 1962 / NBRC 6347 / NRRL 1970)</name>
    <name type="common">Soil fungus</name>
    <dbReference type="NCBI Taxonomy" id="306901"/>
    <lineage>
        <taxon>Eukaryota</taxon>
        <taxon>Fungi</taxon>
        <taxon>Dikarya</taxon>
        <taxon>Ascomycota</taxon>
        <taxon>Pezizomycotina</taxon>
        <taxon>Sordariomycetes</taxon>
        <taxon>Sordariomycetidae</taxon>
        <taxon>Sordariales</taxon>
        <taxon>Chaetomiaceae</taxon>
        <taxon>Chaetomium</taxon>
    </lineage>
</organism>
<gene>
    <name evidence="2" type="ORF">CHGG_06621</name>
</gene>
<dbReference type="Proteomes" id="UP000001056">
    <property type="component" value="Unassembled WGS sequence"/>
</dbReference>
<dbReference type="RefSeq" id="XP_001222716.1">
    <property type="nucleotide sequence ID" value="XM_001222715.1"/>
</dbReference>
<accession>Q2H3Z4</accession>
<evidence type="ECO:0000256" key="1">
    <source>
        <dbReference type="SAM" id="MobiDB-lite"/>
    </source>
</evidence>
<feature type="compositionally biased region" description="Basic residues" evidence="1">
    <location>
        <begin position="1"/>
        <end position="15"/>
    </location>
</feature>
<evidence type="ECO:0000313" key="3">
    <source>
        <dbReference type="Proteomes" id="UP000001056"/>
    </source>
</evidence>
<dbReference type="InParanoid" id="Q2H3Z4"/>
<feature type="compositionally biased region" description="Basic and acidic residues" evidence="1">
    <location>
        <begin position="190"/>
        <end position="199"/>
    </location>
</feature>
<evidence type="ECO:0000313" key="2">
    <source>
        <dbReference type="EMBL" id="EAQ90002.1"/>
    </source>
</evidence>
<feature type="region of interest" description="Disordered" evidence="1">
    <location>
        <begin position="1"/>
        <end position="37"/>
    </location>
</feature>
<dbReference type="HOGENOM" id="CLU_1214614_0_0_1"/>